<keyword evidence="6" id="KW-0695">RNA-directed DNA polymerase</keyword>
<comment type="caution">
    <text evidence="10">The sequence shown here is derived from an EMBL/GenBank/DDBJ whole genome shotgun (WGS) entry which is preliminary data.</text>
</comment>
<feature type="compositionally biased region" description="Polar residues" evidence="7">
    <location>
        <begin position="484"/>
        <end position="496"/>
    </location>
</feature>
<dbReference type="InterPro" id="IPR050951">
    <property type="entry name" value="Retrovirus_Pol_polyprotein"/>
</dbReference>
<evidence type="ECO:0000313" key="11">
    <source>
        <dbReference type="Proteomes" id="UP001249851"/>
    </source>
</evidence>
<evidence type="ECO:0000256" key="7">
    <source>
        <dbReference type="SAM" id="MobiDB-lite"/>
    </source>
</evidence>
<keyword evidence="3" id="KW-0540">Nuclease</keyword>
<dbReference type="GO" id="GO:0003964">
    <property type="term" value="F:RNA-directed DNA polymerase activity"/>
    <property type="evidence" value="ECO:0007669"/>
    <property type="project" value="UniProtKB-KW"/>
</dbReference>
<dbReference type="FunFam" id="1.10.340.70:FF:000004">
    <property type="entry name" value="Retrovirus-related Pol polyprotein from transposon 297-like Protein"/>
    <property type="match status" value="1"/>
</dbReference>
<evidence type="ECO:0000259" key="9">
    <source>
        <dbReference type="Pfam" id="PF17921"/>
    </source>
</evidence>
<evidence type="ECO:0000259" key="8">
    <source>
        <dbReference type="Pfam" id="PF17917"/>
    </source>
</evidence>
<name>A0AAD9PQZ3_ACRCE</name>
<feature type="domain" description="Reverse transcriptase RNase H-like" evidence="8">
    <location>
        <begin position="5"/>
        <end position="61"/>
    </location>
</feature>
<dbReference type="PANTHER" id="PTHR37984">
    <property type="entry name" value="PROTEIN CBG26694"/>
    <property type="match status" value="1"/>
</dbReference>
<dbReference type="Proteomes" id="UP001249851">
    <property type="component" value="Unassembled WGS sequence"/>
</dbReference>
<evidence type="ECO:0000256" key="1">
    <source>
        <dbReference type="ARBA" id="ARBA00022679"/>
    </source>
</evidence>
<dbReference type="InterPro" id="IPR036397">
    <property type="entry name" value="RNaseH_sf"/>
</dbReference>
<dbReference type="InterPro" id="IPR043502">
    <property type="entry name" value="DNA/RNA_pol_sf"/>
</dbReference>
<keyword evidence="4" id="KW-0255">Endonuclease</keyword>
<dbReference type="GO" id="GO:0004519">
    <property type="term" value="F:endonuclease activity"/>
    <property type="evidence" value="ECO:0007669"/>
    <property type="project" value="UniProtKB-KW"/>
</dbReference>
<keyword evidence="5" id="KW-0378">Hydrolase</keyword>
<dbReference type="GO" id="GO:0003676">
    <property type="term" value="F:nucleic acid binding"/>
    <property type="evidence" value="ECO:0007669"/>
    <property type="project" value="InterPro"/>
</dbReference>
<feature type="region of interest" description="Disordered" evidence="7">
    <location>
        <begin position="450"/>
        <end position="542"/>
    </location>
</feature>
<evidence type="ECO:0000256" key="5">
    <source>
        <dbReference type="ARBA" id="ARBA00022801"/>
    </source>
</evidence>
<evidence type="ECO:0000256" key="2">
    <source>
        <dbReference type="ARBA" id="ARBA00022695"/>
    </source>
</evidence>
<dbReference type="InterPro" id="IPR012337">
    <property type="entry name" value="RNaseH-like_sf"/>
</dbReference>
<sequence>MLKLKKELLAIVFSCERFEHYIYGKQVTVETDHKPLIAIQKKAINTASKRLQRMMLCLQKYDLVFTYKPGKEMHIADALSRALSHRSQKPSTSHFCRDLETVNFVEDLPISESTLAKFQAETAKDESLQVRTVPAAALVLSGEQPFFKHREELTLQNGLVFKGTKIIVPESLCRSMQEETYRSHQGLQACLQRAREVFFWPGMSAQLKELIDKCSICQSIKHEQASEPLQPQPVPDKPWQRVATDLFSFENRDYLVLVDYFSNFIELDYLPDTSSLTVIRKLKMHFDRHGVPDCLAHTTWKFKHVTTSPPYPEANGKAESAVKTFKSIMKKSLLSMSDLYPGLLDHRNTPTAATGMSPCQRLFGRRTKTLLPLSESLLKTDKSVSDLLKGDRVKQAKYFDQHSKHLSELKSGDLVRITLPGKTLWSQAVLTSKIAPRSYKVEANGKAYRRNRKQLRSTKEPLQESTLEMDEDDHMNVNPVPEKTQLSQVATPNAEKQTATTPPRPQPPDASFTPEKNERTPQVPITSEIRSRYGRFIKPPKKLDTDSYKGTLKEKDKGYYRIPAIVSRSKPKKQALSVERRATWLARIRREDLVGDATEFYRVCDDHFISGEPSSVYDKTNPDWAPNQNLGYDFRGVSASSQERYERAQERSEKRRRGECASALLELSHQLRDDVLVKAHASPSVEENRVKDCQSEITND</sequence>
<dbReference type="Gene3D" id="3.30.420.10">
    <property type="entry name" value="Ribonuclease H-like superfamily/Ribonuclease H"/>
    <property type="match status" value="1"/>
</dbReference>
<dbReference type="Pfam" id="PF17921">
    <property type="entry name" value="Integrase_H2C2"/>
    <property type="match status" value="1"/>
</dbReference>
<evidence type="ECO:0000256" key="6">
    <source>
        <dbReference type="ARBA" id="ARBA00022918"/>
    </source>
</evidence>
<protein>
    <submittedName>
        <fullName evidence="10">Uncharacterized protein</fullName>
    </submittedName>
</protein>
<gene>
    <name evidence="10" type="ORF">P5673_032689</name>
</gene>
<reference evidence="10" key="1">
    <citation type="journal article" date="2023" name="G3 (Bethesda)">
        <title>Whole genome assembly and annotation of the endangered Caribbean coral Acropora cervicornis.</title>
        <authorList>
            <person name="Selwyn J.D."/>
            <person name="Vollmer S.V."/>
        </authorList>
    </citation>
    <scope>NUCLEOTIDE SEQUENCE</scope>
    <source>
        <strain evidence="10">K2</strain>
    </source>
</reference>
<dbReference type="Gene3D" id="1.10.340.70">
    <property type="match status" value="1"/>
</dbReference>
<dbReference type="GO" id="GO:0016787">
    <property type="term" value="F:hydrolase activity"/>
    <property type="evidence" value="ECO:0007669"/>
    <property type="project" value="UniProtKB-KW"/>
</dbReference>
<dbReference type="AlphaFoldDB" id="A0AAD9PQZ3"/>
<keyword evidence="2" id="KW-0548">Nucleotidyltransferase</keyword>
<accession>A0AAD9PQZ3</accession>
<organism evidence="10 11">
    <name type="scientific">Acropora cervicornis</name>
    <name type="common">Staghorn coral</name>
    <dbReference type="NCBI Taxonomy" id="6130"/>
    <lineage>
        <taxon>Eukaryota</taxon>
        <taxon>Metazoa</taxon>
        <taxon>Cnidaria</taxon>
        <taxon>Anthozoa</taxon>
        <taxon>Hexacorallia</taxon>
        <taxon>Scleractinia</taxon>
        <taxon>Astrocoeniina</taxon>
        <taxon>Acroporidae</taxon>
        <taxon>Acropora</taxon>
    </lineage>
</organism>
<dbReference type="InterPro" id="IPR041373">
    <property type="entry name" value="RT_RNaseH"/>
</dbReference>
<evidence type="ECO:0000256" key="4">
    <source>
        <dbReference type="ARBA" id="ARBA00022759"/>
    </source>
</evidence>
<evidence type="ECO:0000256" key="3">
    <source>
        <dbReference type="ARBA" id="ARBA00022722"/>
    </source>
</evidence>
<keyword evidence="1" id="KW-0808">Transferase</keyword>
<feature type="domain" description="Integrase zinc-binding" evidence="9">
    <location>
        <begin position="168"/>
        <end position="222"/>
    </location>
</feature>
<keyword evidence="11" id="KW-1185">Reference proteome</keyword>
<dbReference type="SUPFAM" id="SSF56672">
    <property type="entry name" value="DNA/RNA polymerases"/>
    <property type="match status" value="1"/>
</dbReference>
<dbReference type="InterPro" id="IPR041588">
    <property type="entry name" value="Integrase_H2C2"/>
</dbReference>
<dbReference type="CDD" id="cd09274">
    <property type="entry name" value="RNase_HI_RT_Ty3"/>
    <property type="match status" value="1"/>
</dbReference>
<dbReference type="EMBL" id="JARQWQ010000188">
    <property type="protein sequence ID" value="KAK2547378.1"/>
    <property type="molecule type" value="Genomic_DNA"/>
</dbReference>
<dbReference type="SUPFAM" id="SSF53098">
    <property type="entry name" value="Ribonuclease H-like"/>
    <property type="match status" value="1"/>
</dbReference>
<dbReference type="PANTHER" id="PTHR37984:SF8">
    <property type="entry name" value="CCHC-TYPE DOMAIN-CONTAINING PROTEIN"/>
    <property type="match status" value="1"/>
</dbReference>
<evidence type="ECO:0000313" key="10">
    <source>
        <dbReference type="EMBL" id="KAK2547378.1"/>
    </source>
</evidence>
<proteinExistence type="predicted"/>
<reference evidence="10" key="2">
    <citation type="journal article" date="2023" name="Science">
        <title>Genomic signatures of disease resistance in endangered staghorn corals.</title>
        <authorList>
            <person name="Vollmer S.V."/>
            <person name="Selwyn J.D."/>
            <person name="Despard B.A."/>
            <person name="Roesel C.L."/>
        </authorList>
    </citation>
    <scope>NUCLEOTIDE SEQUENCE</scope>
    <source>
        <strain evidence="10">K2</strain>
    </source>
</reference>
<dbReference type="Pfam" id="PF17917">
    <property type="entry name" value="RT_RNaseH"/>
    <property type="match status" value="1"/>
</dbReference>